<keyword evidence="3" id="KW-1185">Reference proteome</keyword>
<evidence type="ECO:0008006" key="4">
    <source>
        <dbReference type="Google" id="ProtNLM"/>
    </source>
</evidence>
<dbReference type="Proteomes" id="UP000004994">
    <property type="component" value="Chromosome 5"/>
</dbReference>
<feature type="transmembrane region" description="Helical" evidence="1">
    <location>
        <begin position="89"/>
        <end position="106"/>
    </location>
</feature>
<protein>
    <recommendedName>
        <fullName evidence="4">Transmembrane protein</fullName>
    </recommendedName>
</protein>
<dbReference type="EnsemblPlants" id="Solyc05g016020.1.1">
    <property type="protein sequence ID" value="Solyc05g016020.1.1.1"/>
    <property type="gene ID" value="Solyc05g016020.1"/>
</dbReference>
<reference evidence="2" key="2">
    <citation type="submission" date="2019-01" db="UniProtKB">
        <authorList>
            <consortium name="EnsemblPlants"/>
        </authorList>
    </citation>
    <scope>IDENTIFICATION</scope>
    <source>
        <strain evidence="2">cv. Heinz 1706</strain>
    </source>
</reference>
<dbReference type="PaxDb" id="4081-Solyc05g016020.1.1"/>
<sequence length="117" mass="13281">MERGFCCEISDSIVFTRVVKRTAWGFGDQIWLFACRLLEWQRRWSGVLVSCCVVVGRAIVGCGLVLWFIGGWISSRIAMSEGRKEDGVVILGLIAALSSFSYRISLKLGSHYEFFYR</sequence>
<feature type="transmembrane region" description="Helical" evidence="1">
    <location>
        <begin position="46"/>
        <end position="69"/>
    </location>
</feature>
<dbReference type="AlphaFoldDB" id="A0A3Q7GIX7"/>
<reference evidence="2" key="1">
    <citation type="journal article" date="2012" name="Nature">
        <title>The tomato genome sequence provides insights into fleshy fruit evolution.</title>
        <authorList>
            <consortium name="Tomato Genome Consortium"/>
        </authorList>
    </citation>
    <scope>NUCLEOTIDE SEQUENCE [LARGE SCALE GENOMIC DNA]</scope>
    <source>
        <strain evidence="2">cv. Heinz 1706</strain>
    </source>
</reference>
<keyword evidence="1" id="KW-1133">Transmembrane helix</keyword>
<dbReference type="Gramene" id="Solyc05g016020.1.1">
    <property type="protein sequence ID" value="Solyc05g016020.1.1.1"/>
    <property type="gene ID" value="Solyc05g016020.1"/>
</dbReference>
<dbReference type="InParanoid" id="A0A3Q7GIX7"/>
<organism evidence="2">
    <name type="scientific">Solanum lycopersicum</name>
    <name type="common">Tomato</name>
    <name type="synonym">Lycopersicon esculentum</name>
    <dbReference type="NCBI Taxonomy" id="4081"/>
    <lineage>
        <taxon>Eukaryota</taxon>
        <taxon>Viridiplantae</taxon>
        <taxon>Streptophyta</taxon>
        <taxon>Embryophyta</taxon>
        <taxon>Tracheophyta</taxon>
        <taxon>Spermatophyta</taxon>
        <taxon>Magnoliopsida</taxon>
        <taxon>eudicotyledons</taxon>
        <taxon>Gunneridae</taxon>
        <taxon>Pentapetalae</taxon>
        <taxon>asterids</taxon>
        <taxon>lamiids</taxon>
        <taxon>Solanales</taxon>
        <taxon>Solanaceae</taxon>
        <taxon>Solanoideae</taxon>
        <taxon>Solaneae</taxon>
        <taxon>Solanum</taxon>
        <taxon>Solanum subgen. Lycopersicon</taxon>
    </lineage>
</organism>
<proteinExistence type="predicted"/>
<keyword evidence="1" id="KW-0812">Transmembrane</keyword>
<keyword evidence="1" id="KW-0472">Membrane</keyword>
<evidence type="ECO:0000313" key="2">
    <source>
        <dbReference type="EnsemblPlants" id="Solyc05g016020.1.1.1"/>
    </source>
</evidence>
<accession>A0A3Q7GIX7</accession>
<evidence type="ECO:0000313" key="3">
    <source>
        <dbReference type="Proteomes" id="UP000004994"/>
    </source>
</evidence>
<name>A0A3Q7GIX7_SOLLC</name>
<evidence type="ECO:0000256" key="1">
    <source>
        <dbReference type="SAM" id="Phobius"/>
    </source>
</evidence>